<proteinExistence type="predicted"/>
<accession>A0A397AJ48</accession>
<keyword evidence="7" id="KW-0407">Ion channel</keyword>
<dbReference type="Gene3D" id="3.40.50.300">
    <property type="entry name" value="P-loop containing nucleotide triphosphate hydrolases"/>
    <property type="match status" value="1"/>
</dbReference>
<dbReference type="SUPFAM" id="SSF51206">
    <property type="entry name" value="cAMP-binding domain-like"/>
    <property type="match status" value="4"/>
</dbReference>
<keyword evidence="6 9" id="KW-0472">Membrane</keyword>
<feature type="transmembrane region" description="Helical" evidence="9">
    <location>
        <begin position="1036"/>
        <end position="1055"/>
    </location>
</feature>
<dbReference type="PROSITE" id="PS50042">
    <property type="entry name" value="CNMP_BINDING_3"/>
    <property type="match status" value="4"/>
</dbReference>
<dbReference type="SUPFAM" id="SSF81324">
    <property type="entry name" value="Voltage-gated potassium channels"/>
    <property type="match status" value="4"/>
</dbReference>
<dbReference type="SMART" id="SM00100">
    <property type="entry name" value="cNMP"/>
    <property type="match status" value="4"/>
</dbReference>
<feature type="transmembrane region" description="Helical" evidence="9">
    <location>
        <begin position="1468"/>
        <end position="1489"/>
    </location>
</feature>
<keyword evidence="7" id="KW-1071">Ligand-gated ion channel</keyword>
<dbReference type="InterPro" id="IPR014710">
    <property type="entry name" value="RmlC-like_jellyroll"/>
</dbReference>
<feature type="region of interest" description="Disordered" evidence="8">
    <location>
        <begin position="294"/>
        <end position="313"/>
    </location>
</feature>
<sequence length="2716" mass="309510">MPQHFEKAVVVGVSGAGKSTLAQALATKLKLAFIDTDALLWEPNWQRAVDYDDKLTKACDGPTWVVAGADKVALSRATTVIWLDYSLWTTFWQLFWRTMKRCWTQELLWGTNRESIWVQLQLWSPNSVFHWLFKNYWARKRAYPALLAQYPHLTVHHFKSPNETSAWLRSISPTMSFLRRLLPLWNRYAYTRPAQHSPPHRSRRRRARLLRQLRECLYIVLYVVQLLYYLWSIPFRLGFIFDPYYDDFTHTIDAVVWPYIMLDIAADSFGAVNFYYFLHARGFLSVIGRGATESAHNGKANEHNQASSHHAARHGDDNVASNMAGGAPLVLPYKLGHPPHATAEGNAPEARDATVSFRHLNFITSISARTLTHIPSLQLLLEAVALLPIEVVVYYMWGFNAVHVARVAKLLRLTNLNRAVSAFKTYLATHNLLVQLHNIAKGFLVSMALFNLVLFHWIGCGYMLMAHLECGRHLDLCTSSSAESATSSSSAHHRALSSSEAAVITGKTCWAIEKQLADLDLFPQYIRTMLIVTYGDATSYSFAERCVSIGIQLARALMSCAIIGGFELVYGHQNTNRSAYIALLEDARESRNLPVHLRNKVLGYFDYFWRVQLGILENNIVAMLPIHFQTQCIDVLKAQVIAKVHFLSDERPNVIQNLATLLTSQVYMPLDWITKNIRIREMYFISRGRVVLVDNFDNIQFNLNQGDTFGDISLFVENGFAYKALAETFCELYQLNRDVFETVLSAFYTDQDALEAKRMAMTAAIEQREHQLLKTQKLLGQMISLQTLLTNHDRSTSKWTLPNSKFRTIWSALFLASLVYVAVEVPYKLIFYNSQDVTDFLLNKFNYAMAMGIEIFHVAHIVLMMRHFAFEDKSSIVNTAPVVDSDLIFARYKEARDFWWDLAAVVPIALVGDLIPQATGSFVQVLRTGRVLRLLRMRYFQSVLSEVLEAYHVSTSMKTVVYLSLGVLLVTHIAGCFWFFVADLQVPRAIVYGTEWVRNDFTIEKCMHDGAHYANCTWFLYDAVHYPHNAEYPRSLFWSVMTLTSVGYGVIFPFTTAECVYAFAWFYVSGLINFGVIGAISSAIAQLMANENRTQDTLLLINRFMKFKGVSSTVQTDIRRYYKNQWVREKGVSEELFLSVLPNNVQHEILTFLHANTLRHVSLFHDTGDECKQVIASIIRHESYQAGDIVLRAGDLGCDLYILRSGNVELRTLDNTPMRILHPEDCYGEYNFVLEVPYKSTVQAMASTELSVLRRNEFEQIIKFFPDEWDDIYHRALAAQGQEESLWARMKANMRRDKLINLTRHSVTLYVTPPRETGVIPPGHPFRLAWTVLLAVAILYNLFVVVFRLAFLQYPSDATMSVLWTSNLLFDSVYFVDMYLNYWHFTVDLDGFVHLDMDESRAYYRQNHFRRNVLASLPLYYVGNTYAMALCRVPRLLRTAELPAMVTRFQLWIQENVVSAKLTAFLRLVKLLLVLIVVAHITGAIYYFLGDPTTHEHDDVNVSHEWFVIDLIIRHYNGNALVAYIRSFYWALTTKANEFDERIENFDEYARSQNLPRFLLERGHQYFQYQFDCTRGMEADVIFSELPHSLRMKLFYDLYGHRLRGLTLFHAMDAATLASIAERLIPVLYLPHDNIILEGGTGAALYIMHQGRAEKYVRKHNLVVAAVHEGTMFGELAFFLPHMTHATSVRAVTCCELLRLEKADWVSLWPETRRTAMEDAMTSDLDGKHAYLTMATANIVKNLVASKGPNPHVKVRKQLLSRLRRMPTYGRTSAIVFKKLAARASVITPVRDKFKPQKDKYSKANTATTRVHPVRTNEHDNDWGEKTNPTLIKPMKKPKPHRIIKSSFKPNNANNSGKSAKRMRARLNSVKMIYASDSATSNRSIQSVTERTSDNAALTLARDLGFDDDDDDDGSDDEVLDDSNEHFQQLNLLRRAYIGVQERVGPELLEMASIWGDLHLPPEWSRPHSHFRKTWDLFMLAAVMYYSVAVPMRASFIIPELMGADGTESNFPLWLGVEFVVDVVSLIDVYFRFNYFCQVIGGEVSSELRLIRHHYRTKGGLWFDVVAMLPLELVGIMIQGYTYSVSTWRFNKLLRLYHLGSLNAKARDAVTLHFKSVAWLPRLWSFCNICGIFVLVGHWVSCLWFYISVVGGDASLVFYAHSSESFVTPHGYTPVDTLQSAYVKSFYYAMTSLTSITFGDIYSTSLAQTIATIFIIFTSLTAYGVLTGGFTEIFEVELKKRVKFEEQTGTVSMFLMHRQFPRQLTIQILEYFRNMWEHSEGVVESQALAPLSSALREDIAVYVKRDLITKVHLFSDCDQDFTRAIVSVLQAEFFVAKDVIIREGDYDRSMYFIHTGFVLVTNAAKSYEVIKRKGDFFGEMSLLHNTPRSGSCSALSNCDMFILDYDSYEYVLERFPRYRSRNLRNWCAVHLSTTEPKGDNLPATSHNHQGGDYPFEENSHPSDDGQEDPPPPGNAMQLQSLSDIEHNADGRNNSTLDEAAAFDEEPLRIKSQILTRESVLHIVHPRTHHAASGHREGMIGSSSHIPPPLVRQSTPSKLRKSPSSHALDARRPLSASKSLKDLNDPSPSLMPNGGDLDSSIDARLITNSGGTFTRRATYSQLTMDAVAMRRMSAMWMEAQASSPRVTHRAASLPFHGLTMPRDSTTHEVATVAAKQMAVNILRHRAVHTAAATSSSSTLDGMTRRMSVDKMTRSTPR</sequence>
<feature type="transmembrane region" description="Helical" evidence="9">
    <location>
        <begin position="216"/>
        <end position="235"/>
    </location>
</feature>
<dbReference type="SUPFAM" id="SSF52540">
    <property type="entry name" value="P-loop containing nucleoside triphosphate hydrolases"/>
    <property type="match status" value="1"/>
</dbReference>
<dbReference type="VEuPathDB" id="FungiDB:H257_03059"/>
<dbReference type="GO" id="GO:0016020">
    <property type="term" value="C:membrane"/>
    <property type="evidence" value="ECO:0007669"/>
    <property type="project" value="UniProtKB-SubCell"/>
</dbReference>
<feature type="transmembrane region" description="Helical" evidence="9">
    <location>
        <begin position="255"/>
        <end position="278"/>
    </location>
</feature>
<evidence type="ECO:0000259" key="10">
    <source>
        <dbReference type="PROSITE" id="PS50042"/>
    </source>
</evidence>
<dbReference type="InterPro" id="IPR027417">
    <property type="entry name" value="P-loop_NTPase"/>
</dbReference>
<feature type="transmembrane region" description="Helical" evidence="9">
    <location>
        <begin position="379"/>
        <end position="397"/>
    </location>
</feature>
<feature type="domain" description="Cyclic nucleotide-binding" evidence="10">
    <location>
        <begin position="2313"/>
        <end position="2429"/>
    </location>
</feature>
<evidence type="ECO:0000313" key="12">
    <source>
        <dbReference type="Proteomes" id="UP000265427"/>
    </source>
</evidence>
<evidence type="ECO:0000256" key="3">
    <source>
        <dbReference type="ARBA" id="ARBA00022692"/>
    </source>
</evidence>
<feature type="compositionally biased region" description="Basic residues" evidence="8">
    <location>
        <begin position="1834"/>
        <end position="1844"/>
    </location>
</feature>
<comment type="caution">
    <text evidence="11">The sequence shown here is derived from an EMBL/GenBank/DDBJ whole genome shotgun (WGS) entry which is preliminary data.</text>
</comment>
<feature type="transmembrane region" description="Helical" evidence="9">
    <location>
        <begin position="808"/>
        <end position="827"/>
    </location>
</feature>
<dbReference type="PANTHER" id="PTHR45638">
    <property type="entry name" value="CYCLIC NUCLEOTIDE-GATED CATION CHANNEL SUBUNIT A"/>
    <property type="match status" value="1"/>
</dbReference>
<name>A0A397AJ48_APHAT</name>
<evidence type="ECO:0000313" key="11">
    <source>
        <dbReference type="EMBL" id="RHY06344.1"/>
    </source>
</evidence>
<feature type="transmembrane region" description="Helical" evidence="9">
    <location>
        <begin position="2061"/>
        <end position="2083"/>
    </location>
</feature>
<feature type="transmembrane region" description="Helical" evidence="9">
    <location>
        <begin position="2210"/>
        <end position="2234"/>
    </location>
</feature>
<reference evidence="11 12" key="1">
    <citation type="submission" date="2018-08" db="EMBL/GenBank/DDBJ databases">
        <title>Aphanomyces genome sequencing and annotation.</title>
        <authorList>
            <person name="Minardi D."/>
            <person name="Oidtmann B."/>
            <person name="Van Der Giezen M."/>
            <person name="Studholme D.J."/>
        </authorList>
    </citation>
    <scope>NUCLEOTIDE SEQUENCE [LARGE SCALE GENOMIC DNA]</scope>
    <source>
        <strain evidence="11 12">Kv</strain>
    </source>
</reference>
<feature type="region of interest" description="Disordered" evidence="8">
    <location>
        <begin position="2691"/>
        <end position="2716"/>
    </location>
</feature>
<dbReference type="Pfam" id="PF00520">
    <property type="entry name" value="Ion_trans"/>
    <property type="match status" value="3"/>
</dbReference>
<feature type="transmembrane region" description="Helical" evidence="9">
    <location>
        <begin position="443"/>
        <end position="464"/>
    </location>
</feature>
<dbReference type="Gene3D" id="2.60.120.10">
    <property type="entry name" value="Jelly Rolls"/>
    <property type="match status" value="4"/>
</dbReference>
<keyword evidence="5" id="KW-0406">Ion transport</keyword>
<dbReference type="Gene3D" id="1.10.287.70">
    <property type="match status" value="4"/>
</dbReference>
<evidence type="ECO:0000256" key="6">
    <source>
        <dbReference type="ARBA" id="ARBA00023136"/>
    </source>
</evidence>
<evidence type="ECO:0000256" key="5">
    <source>
        <dbReference type="ARBA" id="ARBA00023065"/>
    </source>
</evidence>
<dbReference type="GO" id="GO:0044877">
    <property type="term" value="F:protein-containing complex binding"/>
    <property type="evidence" value="ECO:0007669"/>
    <property type="project" value="TreeGrafter"/>
</dbReference>
<feature type="transmembrane region" description="Helical" evidence="9">
    <location>
        <begin position="1328"/>
        <end position="1350"/>
    </location>
</feature>
<feature type="transmembrane region" description="Helical" evidence="9">
    <location>
        <begin position="1062"/>
        <end position="1085"/>
    </location>
</feature>
<organism evidence="11 12">
    <name type="scientific">Aphanomyces astaci</name>
    <name type="common">Crayfish plague agent</name>
    <dbReference type="NCBI Taxonomy" id="112090"/>
    <lineage>
        <taxon>Eukaryota</taxon>
        <taxon>Sar</taxon>
        <taxon>Stramenopiles</taxon>
        <taxon>Oomycota</taxon>
        <taxon>Saprolegniomycetes</taxon>
        <taxon>Saprolegniales</taxon>
        <taxon>Verrucalvaceae</taxon>
        <taxon>Aphanomyces</taxon>
    </lineage>
</organism>
<feature type="region of interest" description="Disordered" evidence="8">
    <location>
        <begin position="1816"/>
        <end position="1860"/>
    </location>
</feature>
<feature type="transmembrane region" description="Helical" evidence="9">
    <location>
        <begin position="2123"/>
        <end position="2147"/>
    </location>
</feature>
<evidence type="ECO:0000256" key="9">
    <source>
        <dbReference type="SAM" id="Phobius"/>
    </source>
</evidence>
<dbReference type="InterPro" id="IPR000595">
    <property type="entry name" value="cNMP-bd_dom"/>
</dbReference>
<dbReference type="GO" id="GO:0005221">
    <property type="term" value="F:intracellularly cyclic nucleotide-activated monoatomic cation channel activity"/>
    <property type="evidence" value="ECO:0007669"/>
    <property type="project" value="InterPro"/>
</dbReference>
<feature type="compositionally biased region" description="Polar residues" evidence="8">
    <location>
        <begin position="1848"/>
        <end position="1858"/>
    </location>
</feature>
<dbReference type="PANTHER" id="PTHR45638:SF11">
    <property type="entry name" value="CYCLIC NUCLEOTIDE-GATED CATION CHANNEL SUBUNIT A"/>
    <property type="match status" value="1"/>
</dbReference>
<evidence type="ECO:0000256" key="4">
    <source>
        <dbReference type="ARBA" id="ARBA00022989"/>
    </source>
</evidence>
<evidence type="ECO:0000256" key="7">
    <source>
        <dbReference type="ARBA" id="ARBA00023286"/>
    </source>
</evidence>
<dbReference type="InterPro" id="IPR005821">
    <property type="entry name" value="Ion_trans_dom"/>
</dbReference>
<feature type="transmembrane region" description="Helical" evidence="9">
    <location>
        <begin position="1977"/>
        <end position="1999"/>
    </location>
</feature>
<feature type="region of interest" description="Disordered" evidence="8">
    <location>
        <begin position="2437"/>
        <end position="2477"/>
    </location>
</feature>
<feature type="compositionally biased region" description="Basic and acidic residues" evidence="8">
    <location>
        <begin position="2701"/>
        <end position="2716"/>
    </location>
</feature>
<feature type="transmembrane region" description="Helical" evidence="9">
    <location>
        <begin position="960"/>
        <end position="981"/>
    </location>
</feature>
<protein>
    <recommendedName>
        <fullName evidence="10">Cyclic nucleotide-binding domain-containing protein</fullName>
    </recommendedName>
</protein>
<feature type="domain" description="Cyclic nucleotide-binding" evidence="10">
    <location>
        <begin position="1608"/>
        <end position="1708"/>
    </location>
</feature>
<evidence type="ECO:0000256" key="2">
    <source>
        <dbReference type="ARBA" id="ARBA00022448"/>
    </source>
</evidence>
<evidence type="ECO:0000256" key="8">
    <source>
        <dbReference type="SAM" id="MobiDB-lite"/>
    </source>
</evidence>
<feature type="domain" description="Cyclic nucleotide-binding" evidence="10">
    <location>
        <begin position="681"/>
        <end position="744"/>
    </location>
</feature>
<dbReference type="InterPro" id="IPR018490">
    <property type="entry name" value="cNMP-bd_dom_sf"/>
</dbReference>
<dbReference type="CDD" id="cd00038">
    <property type="entry name" value="CAP_ED"/>
    <property type="match status" value="4"/>
</dbReference>
<dbReference type="Gene3D" id="1.10.287.630">
    <property type="entry name" value="Helix hairpin bin"/>
    <property type="match status" value="4"/>
</dbReference>
<dbReference type="InterPro" id="IPR050866">
    <property type="entry name" value="CNG_cation_channel"/>
</dbReference>
<feature type="compositionally biased region" description="Basic and acidic residues" evidence="8">
    <location>
        <begin position="1816"/>
        <end position="1825"/>
    </location>
</feature>
<dbReference type="VEuPathDB" id="FungiDB:H257_03060"/>
<evidence type="ECO:0000256" key="1">
    <source>
        <dbReference type="ARBA" id="ARBA00004141"/>
    </source>
</evidence>
<dbReference type="Pfam" id="PF00027">
    <property type="entry name" value="cNMP_binding"/>
    <property type="match status" value="4"/>
</dbReference>
<keyword evidence="4 9" id="KW-1133">Transmembrane helix</keyword>
<keyword evidence="2" id="KW-0813">Transport</keyword>
<feature type="transmembrane region" description="Helical" evidence="9">
    <location>
        <begin position="847"/>
        <end position="865"/>
    </location>
</feature>
<comment type="subcellular location">
    <subcellularLocation>
        <location evidence="1">Membrane</location>
        <topology evidence="1">Multi-pass membrane protein</topology>
    </subcellularLocation>
</comment>
<gene>
    <name evidence="11" type="ORF">DYB36_000176</name>
</gene>
<feature type="domain" description="Cyclic nucleotide-binding" evidence="10">
    <location>
        <begin position="1163"/>
        <end position="1262"/>
    </location>
</feature>
<feature type="region of interest" description="Disordered" evidence="8">
    <location>
        <begin position="2526"/>
        <end position="2597"/>
    </location>
</feature>
<keyword evidence="3 9" id="KW-0812">Transmembrane</keyword>
<dbReference type="EMBL" id="QUSZ01006282">
    <property type="protein sequence ID" value="RHY06344.1"/>
    <property type="molecule type" value="Genomic_DNA"/>
</dbReference>
<dbReference type="Proteomes" id="UP000265427">
    <property type="component" value="Unassembled WGS sequence"/>
</dbReference>